<proteinExistence type="predicted"/>
<organism evidence="1 2">
    <name type="scientific">Parelaphostrongylus tenuis</name>
    <name type="common">Meningeal worm</name>
    <dbReference type="NCBI Taxonomy" id="148309"/>
    <lineage>
        <taxon>Eukaryota</taxon>
        <taxon>Metazoa</taxon>
        <taxon>Ecdysozoa</taxon>
        <taxon>Nematoda</taxon>
        <taxon>Chromadorea</taxon>
        <taxon>Rhabditida</taxon>
        <taxon>Rhabditina</taxon>
        <taxon>Rhabditomorpha</taxon>
        <taxon>Strongyloidea</taxon>
        <taxon>Metastrongylidae</taxon>
        <taxon>Parelaphostrongylus</taxon>
    </lineage>
</organism>
<reference evidence="1" key="1">
    <citation type="submission" date="2021-06" db="EMBL/GenBank/DDBJ databases">
        <title>Parelaphostrongylus tenuis whole genome reference sequence.</title>
        <authorList>
            <person name="Garwood T.J."/>
            <person name="Larsen P.A."/>
            <person name="Fountain-Jones N.M."/>
            <person name="Garbe J.R."/>
            <person name="Macchietto M.G."/>
            <person name="Kania S.A."/>
            <person name="Gerhold R.W."/>
            <person name="Richards J.E."/>
            <person name="Wolf T.M."/>
        </authorList>
    </citation>
    <scope>NUCLEOTIDE SEQUENCE</scope>
    <source>
        <strain evidence="1">MNPRO001-30</strain>
        <tissue evidence="1">Meninges</tissue>
    </source>
</reference>
<dbReference type="GO" id="GO:0006357">
    <property type="term" value="P:regulation of transcription by RNA polymerase II"/>
    <property type="evidence" value="ECO:0007669"/>
    <property type="project" value="InterPro"/>
</dbReference>
<dbReference type="Proteomes" id="UP001196413">
    <property type="component" value="Unassembled WGS sequence"/>
</dbReference>
<dbReference type="PANTHER" id="PTHR45975:SF2">
    <property type="entry name" value="NUCLEOSOME-REMODELING FACTOR SUBUNIT BPTF"/>
    <property type="match status" value="1"/>
</dbReference>
<dbReference type="InterPro" id="IPR038028">
    <property type="entry name" value="BPTF"/>
</dbReference>
<evidence type="ECO:0000313" key="1">
    <source>
        <dbReference type="EMBL" id="KAJ1366252.1"/>
    </source>
</evidence>
<name>A0AAD5QYM3_PARTN</name>
<comment type="caution">
    <text evidence="1">The sequence shown here is derived from an EMBL/GenBank/DDBJ whole genome shotgun (WGS) entry which is preliminary data.</text>
</comment>
<dbReference type="PANTHER" id="PTHR45975">
    <property type="entry name" value="NUCLEOSOME-REMODELING FACTOR SUBUNIT BPTF"/>
    <property type="match status" value="1"/>
</dbReference>
<protein>
    <submittedName>
        <fullName evidence="1">Uncharacterized protein</fullName>
    </submittedName>
</protein>
<dbReference type="GO" id="GO:0016589">
    <property type="term" value="C:NURF complex"/>
    <property type="evidence" value="ECO:0007669"/>
    <property type="project" value="InterPro"/>
</dbReference>
<dbReference type="GO" id="GO:0000978">
    <property type="term" value="F:RNA polymerase II cis-regulatory region sequence-specific DNA binding"/>
    <property type="evidence" value="ECO:0007669"/>
    <property type="project" value="TreeGrafter"/>
</dbReference>
<gene>
    <name evidence="1" type="ORF">KIN20_026864</name>
</gene>
<keyword evidence="2" id="KW-1185">Reference proteome</keyword>
<sequence length="140" mass="16722">MADFTGLVVRRIFVHNIDESDLRYYSTAPQFYQLVKRMDPSYFEFNLCNVFFQKLSDILEQMSVTLELSSDRRDTLYRDNYKAAKPLPAEVYLQQNNMRLMADILAMERNEMASRQDFKEESDLEEAFFPHYYLCECYGI</sequence>
<dbReference type="EMBL" id="JAHQIW010005497">
    <property type="protein sequence ID" value="KAJ1366252.1"/>
    <property type="molecule type" value="Genomic_DNA"/>
</dbReference>
<dbReference type="AlphaFoldDB" id="A0AAD5QYM3"/>
<evidence type="ECO:0000313" key="2">
    <source>
        <dbReference type="Proteomes" id="UP001196413"/>
    </source>
</evidence>
<accession>A0AAD5QYM3</accession>